<name>A0A1G4TF32_9CAUL</name>
<sequence length="83" mass="9323">MRQKFSLAAPRWDDIWPTAGETGLKHQVVPVRFCILPRGKSWQVSRNAAFWGVFQSRTEADNSVRQAMLAIFTAGGAAQVRFT</sequence>
<dbReference type="RefSeq" id="WP_139159720.1">
    <property type="nucleotide sequence ID" value="NZ_CBCRYE010000002.1"/>
</dbReference>
<dbReference type="Proteomes" id="UP000199150">
    <property type="component" value="Unassembled WGS sequence"/>
</dbReference>
<dbReference type="OrthoDB" id="7173342at2"/>
<reference evidence="2" key="1">
    <citation type="submission" date="2016-10" db="EMBL/GenBank/DDBJ databases">
        <authorList>
            <person name="Varghese N."/>
            <person name="Submissions S."/>
        </authorList>
    </citation>
    <scope>NUCLEOTIDE SEQUENCE [LARGE SCALE GENOMIC DNA]</scope>
    <source>
        <strain evidence="2">CGMCC 1.3431</strain>
    </source>
</reference>
<evidence type="ECO:0000313" key="1">
    <source>
        <dbReference type="EMBL" id="SCW80073.1"/>
    </source>
</evidence>
<dbReference type="STRING" id="260084.SAMN02927928_3490"/>
<proteinExistence type="predicted"/>
<gene>
    <name evidence="1" type="ORF">SAMN02927928_3490</name>
</gene>
<protein>
    <submittedName>
        <fullName evidence="1">Uncharacterized protein</fullName>
    </submittedName>
</protein>
<organism evidence="1 2">
    <name type="scientific">Asticcacaulis taihuensis</name>
    <dbReference type="NCBI Taxonomy" id="260084"/>
    <lineage>
        <taxon>Bacteria</taxon>
        <taxon>Pseudomonadati</taxon>
        <taxon>Pseudomonadota</taxon>
        <taxon>Alphaproteobacteria</taxon>
        <taxon>Caulobacterales</taxon>
        <taxon>Caulobacteraceae</taxon>
        <taxon>Asticcacaulis</taxon>
    </lineage>
</organism>
<dbReference type="EMBL" id="FMTS01000008">
    <property type="protein sequence ID" value="SCW80073.1"/>
    <property type="molecule type" value="Genomic_DNA"/>
</dbReference>
<dbReference type="AlphaFoldDB" id="A0A1G4TF32"/>
<accession>A0A1G4TF32</accession>
<evidence type="ECO:0000313" key="2">
    <source>
        <dbReference type="Proteomes" id="UP000199150"/>
    </source>
</evidence>
<keyword evidence="2" id="KW-1185">Reference proteome</keyword>